<keyword evidence="7" id="KW-0472">Membrane</keyword>
<keyword evidence="10" id="KW-1185">Reference proteome</keyword>
<dbReference type="NCBIfam" id="TIGR02227">
    <property type="entry name" value="sigpep_I_bact"/>
    <property type="match status" value="1"/>
</dbReference>
<dbReference type="EC" id="3.4.21.89" evidence="4 7"/>
<comment type="caution">
    <text evidence="9">The sequence shown here is derived from an EMBL/GenBank/DDBJ whole genome shotgun (WGS) entry which is preliminary data.</text>
</comment>
<dbReference type="PANTHER" id="PTHR43390">
    <property type="entry name" value="SIGNAL PEPTIDASE I"/>
    <property type="match status" value="1"/>
</dbReference>
<dbReference type="PANTHER" id="PTHR43390:SF1">
    <property type="entry name" value="CHLOROPLAST PROCESSING PEPTIDASE"/>
    <property type="match status" value="1"/>
</dbReference>
<accession>A0ABT4MBW3</accession>
<comment type="subcellular location">
    <subcellularLocation>
        <location evidence="2">Cell membrane</location>
        <topology evidence="2">Single-pass type II membrane protein</topology>
    </subcellularLocation>
    <subcellularLocation>
        <location evidence="7">Membrane</location>
        <topology evidence="7">Single-pass type II membrane protein</topology>
    </subcellularLocation>
</comment>
<evidence type="ECO:0000256" key="5">
    <source>
        <dbReference type="ARBA" id="ARBA00022670"/>
    </source>
</evidence>
<evidence type="ECO:0000256" key="2">
    <source>
        <dbReference type="ARBA" id="ARBA00004401"/>
    </source>
</evidence>
<dbReference type="Proteomes" id="UP001081071">
    <property type="component" value="Unassembled WGS sequence"/>
</dbReference>
<feature type="transmembrane region" description="Helical" evidence="7">
    <location>
        <begin position="24"/>
        <end position="47"/>
    </location>
</feature>
<evidence type="ECO:0000256" key="3">
    <source>
        <dbReference type="ARBA" id="ARBA00009370"/>
    </source>
</evidence>
<evidence type="ECO:0000313" key="9">
    <source>
        <dbReference type="EMBL" id="MCZ4518005.1"/>
    </source>
</evidence>
<dbReference type="PROSITE" id="PS00501">
    <property type="entry name" value="SPASE_I_1"/>
    <property type="match status" value="1"/>
</dbReference>
<sequence length="250" mass="27089">MMMSNENNIDDAPRRRIPPWLRETAVLVVVALVLSVLLQTFVGRVYFIPSESMEPTLHGCTGCTGDRIIVDKMTFRFGEPQPGDVVVFEAPTSSWNLGYSSTRSTNPIAKALQDAGSWAGLVAPDENDLVKRVIATGGQTVQCCDSRGRVEVDGQPLDEPYVVMDFPFVENALTCETTPQSGRCFGPVTVPSGNLWVMGDNRSGSADSRAHARDELGGTVPVDDVIGKARLIVLPPSRWGSIDSPSIQPR</sequence>
<keyword evidence="5 7" id="KW-0645">Protease</keyword>
<evidence type="ECO:0000256" key="7">
    <source>
        <dbReference type="RuleBase" id="RU362042"/>
    </source>
</evidence>
<reference evidence="9" key="1">
    <citation type="submission" date="2022-12" db="EMBL/GenBank/DDBJ databases">
        <authorList>
            <person name="Krivoruchko A.V."/>
            <person name="Elkin A."/>
        </authorList>
    </citation>
    <scope>NUCLEOTIDE SEQUENCE</scope>
    <source>
        <strain evidence="9">IEGM 1391</strain>
    </source>
</reference>
<evidence type="ECO:0000256" key="6">
    <source>
        <dbReference type="ARBA" id="ARBA00022801"/>
    </source>
</evidence>
<dbReference type="InterPro" id="IPR019758">
    <property type="entry name" value="Pept_S26A_signal_pept_1_CS"/>
</dbReference>
<proteinExistence type="inferred from homology"/>
<evidence type="ECO:0000256" key="4">
    <source>
        <dbReference type="ARBA" id="ARBA00013208"/>
    </source>
</evidence>
<dbReference type="CDD" id="cd06530">
    <property type="entry name" value="S26_SPase_I"/>
    <property type="match status" value="1"/>
</dbReference>
<dbReference type="PRINTS" id="PR00727">
    <property type="entry name" value="LEADERPTASE"/>
</dbReference>
<name>A0ABT4MBW3_9NOCA</name>
<dbReference type="GO" id="GO:0009003">
    <property type="term" value="F:signal peptidase activity"/>
    <property type="evidence" value="ECO:0007669"/>
    <property type="project" value="UniProtKB-EC"/>
</dbReference>
<comment type="catalytic activity">
    <reaction evidence="1 7">
        <text>Cleavage of hydrophobic, N-terminal signal or leader sequences from secreted and periplasmic proteins.</text>
        <dbReference type="EC" id="3.4.21.89"/>
    </reaction>
</comment>
<dbReference type="EMBL" id="JAPWIJ010000002">
    <property type="protein sequence ID" value="MCZ4518005.1"/>
    <property type="molecule type" value="Genomic_DNA"/>
</dbReference>
<keyword evidence="6 7" id="KW-0378">Hydrolase</keyword>
<evidence type="ECO:0000256" key="1">
    <source>
        <dbReference type="ARBA" id="ARBA00000677"/>
    </source>
</evidence>
<dbReference type="InterPro" id="IPR019756">
    <property type="entry name" value="Pept_S26A_signal_pept_1_Ser-AS"/>
</dbReference>
<feature type="domain" description="Peptidase S26" evidence="8">
    <location>
        <begin position="22"/>
        <end position="233"/>
    </location>
</feature>
<dbReference type="Gene3D" id="2.10.109.10">
    <property type="entry name" value="Umud Fragment, subunit A"/>
    <property type="match status" value="1"/>
</dbReference>
<dbReference type="PROSITE" id="PS00761">
    <property type="entry name" value="SPASE_I_3"/>
    <property type="match status" value="1"/>
</dbReference>
<dbReference type="InterPro" id="IPR000223">
    <property type="entry name" value="Pept_S26A_signal_pept_1"/>
</dbReference>
<keyword evidence="7" id="KW-0812">Transmembrane</keyword>
<evidence type="ECO:0000259" key="8">
    <source>
        <dbReference type="Pfam" id="PF10502"/>
    </source>
</evidence>
<dbReference type="InterPro" id="IPR019533">
    <property type="entry name" value="Peptidase_S26"/>
</dbReference>
<dbReference type="InterPro" id="IPR036286">
    <property type="entry name" value="LexA/Signal_pep-like_sf"/>
</dbReference>
<keyword evidence="7" id="KW-1133">Transmembrane helix</keyword>
<dbReference type="Pfam" id="PF10502">
    <property type="entry name" value="Peptidase_S26"/>
    <property type="match status" value="1"/>
</dbReference>
<protein>
    <recommendedName>
        <fullName evidence="4 7">Signal peptidase I</fullName>
        <ecNumber evidence="4 7">3.4.21.89</ecNumber>
    </recommendedName>
</protein>
<organism evidence="9 10">
    <name type="scientific">Rhodococcus ruber</name>
    <dbReference type="NCBI Taxonomy" id="1830"/>
    <lineage>
        <taxon>Bacteria</taxon>
        <taxon>Bacillati</taxon>
        <taxon>Actinomycetota</taxon>
        <taxon>Actinomycetes</taxon>
        <taxon>Mycobacteriales</taxon>
        <taxon>Nocardiaceae</taxon>
        <taxon>Rhodococcus</taxon>
    </lineage>
</organism>
<evidence type="ECO:0000313" key="10">
    <source>
        <dbReference type="Proteomes" id="UP001081071"/>
    </source>
</evidence>
<gene>
    <name evidence="9" type="primary">lepB</name>
    <name evidence="9" type="ORF">O4220_05700</name>
</gene>
<dbReference type="SUPFAM" id="SSF51306">
    <property type="entry name" value="LexA/Signal peptidase"/>
    <property type="match status" value="1"/>
</dbReference>
<comment type="similarity">
    <text evidence="3 7">Belongs to the peptidase S26 family.</text>
</comment>